<evidence type="ECO:0000256" key="1">
    <source>
        <dbReference type="SAM" id="SignalP"/>
    </source>
</evidence>
<dbReference type="EMBL" id="JALIEB010000015">
    <property type="protein sequence ID" value="MCV3273397.1"/>
    <property type="molecule type" value="Genomic_DNA"/>
</dbReference>
<accession>A0ABT3BIJ3</accession>
<keyword evidence="1" id="KW-0732">Signal</keyword>
<organism evidence="2 3">
    <name type="scientific">Roseobacter sinensis</name>
    <dbReference type="NCBI Taxonomy" id="2931391"/>
    <lineage>
        <taxon>Bacteria</taxon>
        <taxon>Pseudomonadati</taxon>
        <taxon>Pseudomonadota</taxon>
        <taxon>Alphaproteobacteria</taxon>
        <taxon>Rhodobacterales</taxon>
        <taxon>Roseobacteraceae</taxon>
        <taxon>Roseobacter</taxon>
    </lineage>
</organism>
<comment type="caution">
    <text evidence="2">The sequence shown here is derived from an EMBL/GenBank/DDBJ whole genome shotgun (WGS) entry which is preliminary data.</text>
</comment>
<protein>
    <submittedName>
        <fullName evidence="2">Uncharacterized protein</fullName>
    </submittedName>
</protein>
<reference evidence="2 3" key="1">
    <citation type="submission" date="2022-04" db="EMBL/GenBank/DDBJ databases">
        <title>Roseobacter sp. WL0113 is a bacterium isolated from neritic sediment.</title>
        <authorList>
            <person name="Wang L."/>
            <person name="He W."/>
            <person name="Zhang D.-F."/>
        </authorList>
    </citation>
    <scope>NUCLEOTIDE SEQUENCE [LARGE SCALE GENOMIC DNA]</scope>
    <source>
        <strain evidence="2 3">WL0113</strain>
    </source>
</reference>
<name>A0ABT3BIJ3_9RHOB</name>
<dbReference type="Proteomes" id="UP001208690">
    <property type="component" value="Unassembled WGS sequence"/>
</dbReference>
<evidence type="ECO:0000313" key="2">
    <source>
        <dbReference type="EMBL" id="MCV3273397.1"/>
    </source>
</evidence>
<sequence>MLKTAQIVVTSSVLLCMSAVSTLADGGVVAASAIKARGLDRIVVDVLSHQTAVLGDQLDGREFTVPPVIVATDADDLWPLFQEHSASLNEEELSDAFKRRCTSPNDRAFGVFTGDAIALCVFLSETSAPEAERKFISIALAHELYHSVQFQSVGLSRLAEIDDTLDAFGPAWLMEGSAFYFGEFFGCDTCDLDIESVTDGVRELTSRITTPLSKLEYFSDDPRLADAMYYKGFLAAMMLAHDHGDGAILEFYHRMGEGHDWKSAFRSAFAEDITEFYVRFESG</sequence>
<proteinExistence type="predicted"/>
<gene>
    <name evidence="2" type="ORF">MUB52_18350</name>
</gene>
<feature type="signal peptide" evidence="1">
    <location>
        <begin position="1"/>
        <end position="24"/>
    </location>
</feature>
<feature type="chain" id="PRO_5045801327" evidence="1">
    <location>
        <begin position="25"/>
        <end position="283"/>
    </location>
</feature>
<evidence type="ECO:0000313" key="3">
    <source>
        <dbReference type="Proteomes" id="UP001208690"/>
    </source>
</evidence>
<keyword evidence="3" id="KW-1185">Reference proteome</keyword>